<reference evidence="2" key="2">
    <citation type="submission" date="2011-01" db="EMBL/GenBank/DDBJ databases">
        <title>The Non-contiguous Finished genome of Clostridium papyrosolvens.</title>
        <authorList>
            <person name="Lucas S."/>
            <person name="Copeland A."/>
            <person name="Lapidus A."/>
            <person name="Cheng J.-F."/>
            <person name="Goodwin L."/>
            <person name="Pitluck S."/>
            <person name="Misra M."/>
            <person name="Chertkov O."/>
            <person name="Detter J.C."/>
            <person name="Han C."/>
            <person name="Tapia R."/>
            <person name="Land M."/>
            <person name="Hauser L."/>
            <person name="Kyrpides N."/>
            <person name="Ivanova N."/>
            <person name="Pagani I."/>
            <person name="Mouttaki H."/>
            <person name="He Z."/>
            <person name="Zhou J."/>
            <person name="Hemme C.L."/>
            <person name="Woyke T."/>
        </authorList>
    </citation>
    <scope>NUCLEOTIDE SEQUENCE [LARGE SCALE GENOMIC DNA]</scope>
    <source>
        <strain evidence="2">DSM 2782</strain>
    </source>
</reference>
<gene>
    <name evidence="2" type="ORF">Cpap_2420</name>
</gene>
<proteinExistence type="predicted"/>
<dbReference type="RefSeq" id="WP_004618323.1">
    <property type="nucleotide sequence ID" value="NZ_CP119677.1"/>
</dbReference>
<evidence type="ECO:0000313" key="2">
    <source>
        <dbReference type="EMBL" id="EGD48270.1"/>
    </source>
</evidence>
<protein>
    <submittedName>
        <fullName evidence="2">Uncharacterized protein</fullName>
    </submittedName>
</protein>
<dbReference type="STRING" id="588581.Cpap_2420"/>
<evidence type="ECO:0000313" key="3">
    <source>
        <dbReference type="Proteomes" id="UP000003860"/>
    </source>
</evidence>
<dbReference type="AlphaFoldDB" id="F1TB66"/>
<comment type="caution">
    <text evidence="2">The sequence shown here is derived from an EMBL/GenBank/DDBJ whole genome shotgun (WGS) entry which is preliminary data.</text>
</comment>
<dbReference type="EMBL" id="ACXX02000004">
    <property type="protein sequence ID" value="EGD48270.1"/>
    <property type="molecule type" value="Genomic_DNA"/>
</dbReference>
<feature type="transmembrane region" description="Helical" evidence="1">
    <location>
        <begin position="6"/>
        <end position="22"/>
    </location>
</feature>
<name>F1TB66_9FIRM</name>
<dbReference type="Proteomes" id="UP000003860">
    <property type="component" value="Unassembled WGS sequence"/>
</dbReference>
<keyword evidence="3" id="KW-1185">Reference proteome</keyword>
<evidence type="ECO:0000256" key="1">
    <source>
        <dbReference type="SAM" id="Phobius"/>
    </source>
</evidence>
<keyword evidence="1" id="KW-0472">Membrane</keyword>
<keyword evidence="1" id="KW-1133">Transmembrane helix</keyword>
<accession>F1TB66</accession>
<organism evidence="2 3">
    <name type="scientific">Ruminiclostridium papyrosolvens DSM 2782</name>
    <dbReference type="NCBI Taxonomy" id="588581"/>
    <lineage>
        <taxon>Bacteria</taxon>
        <taxon>Bacillati</taxon>
        <taxon>Bacillota</taxon>
        <taxon>Clostridia</taxon>
        <taxon>Eubacteriales</taxon>
        <taxon>Oscillospiraceae</taxon>
        <taxon>Ruminiclostridium</taxon>
    </lineage>
</organism>
<reference evidence="2" key="1">
    <citation type="submission" date="2009-07" db="EMBL/GenBank/DDBJ databases">
        <authorList>
            <consortium name="US DOE Joint Genome Institute (JGI-PGF)"/>
            <person name="Lucas S."/>
            <person name="Copeland A."/>
            <person name="Lapidus A."/>
            <person name="Glavina del Rio T."/>
            <person name="Tice H."/>
            <person name="Bruce D."/>
            <person name="Goodwin L."/>
            <person name="Pitluck S."/>
            <person name="Larimer F."/>
            <person name="Land M.L."/>
            <person name="Mouttaki H."/>
            <person name="He Z."/>
            <person name="Zhou J."/>
            <person name="Hemme C.L."/>
        </authorList>
    </citation>
    <scope>NUCLEOTIDE SEQUENCE</scope>
    <source>
        <strain evidence="2">DSM 2782</strain>
    </source>
</reference>
<sequence length="47" mass="5751">MNKILIGIGLFFILIVIIYLITKINDYFKFKEERNHSYKIDRDDEKE</sequence>
<keyword evidence="1" id="KW-0812">Transmembrane</keyword>